<dbReference type="EMBL" id="CADIKH010000051">
    <property type="protein sequence ID" value="CAB3771397.1"/>
    <property type="molecule type" value="Genomic_DNA"/>
</dbReference>
<gene>
    <name evidence="2" type="ORF">LMG29542_06613</name>
</gene>
<keyword evidence="3" id="KW-1185">Reference proteome</keyword>
<evidence type="ECO:0000256" key="1">
    <source>
        <dbReference type="SAM" id="SignalP"/>
    </source>
</evidence>
<accession>A0A6J5F131</accession>
<dbReference type="Proteomes" id="UP000494363">
    <property type="component" value="Unassembled WGS sequence"/>
</dbReference>
<dbReference type="AlphaFoldDB" id="A0A6J5F131"/>
<proteinExistence type="predicted"/>
<sequence length="107" mass="11200">MKLPTILFTTCVLLAAGCTTASGPTHNTDLITLPNGSQTYRVQCQGLFESGKTCAKRAEQVCGEGAVRAVSSLEPASAASGTQVDRYREMTFTCDAPGPTHSDGTSR</sequence>
<name>A0A6J5F131_9BURK</name>
<evidence type="ECO:0000313" key="3">
    <source>
        <dbReference type="Proteomes" id="UP000494363"/>
    </source>
</evidence>
<feature type="signal peptide" evidence="1">
    <location>
        <begin position="1"/>
        <end position="21"/>
    </location>
</feature>
<organism evidence="2 3">
    <name type="scientific">Paraburkholderia humisilvae</name>
    <dbReference type="NCBI Taxonomy" id="627669"/>
    <lineage>
        <taxon>Bacteria</taxon>
        <taxon>Pseudomonadati</taxon>
        <taxon>Pseudomonadota</taxon>
        <taxon>Betaproteobacteria</taxon>
        <taxon>Burkholderiales</taxon>
        <taxon>Burkholderiaceae</taxon>
        <taxon>Paraburkholderia</taxon>
    </lineage>
</organism>
<dbReference type="PROSITE" id="PS51257">
    <property type="entry name" value="PROKAR_LIPOPROTEIN"/>
    <property type="match status" value="1"/>
</dbReference>
<keyword evidence="1" id="KW-0732">Signal</keyword>
<evidence type="ECO:0008006" key="4">
    <source>
        <dbReference type="Google" id="ProtNLM"/>
    </source>
</evidence>
<feature type="chain" id="PRO_5027102620" description="Lipoprotein" evidence="1">
    <location>
        <begin position="22"/>
        <end position="107"/>
    </location>
</feature>
<reference evidence="2 3" key="1">
    <citation type="submission" date="2020-04" db="EMBL/GenBank/DDBJ databases">
        <authorList>
            <person name="De Canck E."/>
        </authorList>
    </citation>
    <scope>NUCLEOTIDE SEQUENCE [LARGE SCALE GENOMIC DNA]</scope>
    <source>
        <strain evidence="2 3">LMG 29542</strain>
    </source>
</reference>
<protein>
    <recommendedName>
        <fullName evidence="4">Lipoprotein</fullName>
    </recommendedName>
</protein>
<evidence type="ECO:0000313" key="2">
    <source>
        <dbReference type="EMBL" id="CAB3771397.1"/>
    </source>
</evidence>